<keyword evidence="1" id="KW-0472">Membrane</keyword>
<keyword evidence="1" id="KW-1133">Transmembrane helix</keyword>
<accession>A0A9E2F772</accession>
<organism evidence="2 3">
    <name type="scientific">Psychracetigena formicireducens</name>
    <dbReference type="NCBI Taxonomy" id="2986056"/>
    <lineage>
        <taxon>Bacteria</taxon>
        <taxon>Bacillati</taxon>
        <taxon>Candidatus Lithacetigenota</taxon>
        <taxon>Candidatus Psychracetigena</taxon>
    </lineage>
</organism>
<dbReference type="EMBL" id="QLTW01000315">
    <property type="protein sequence ID" value="MBT9146100.1"/>
    <property type="molecule type" value="Genomic_DNA"/>
</dbReference>
<evidence type="ECO:0000313" key="2">
    <source>
        <dbReference type="EMBL" id="MBT9146100.1"/>
    </source>
</evidence>
<comment type="caution">
    <text evidence="2">The sequence shown here is derived from an EMBL/GenBank/DDBJ whole genome shotgun (WGS) entry which is preliminary data.</text>
</comment>
<proteinExistence type="predicted"/>
<gene>
    <name evidence="2" type="ORF">DDT42_01980</name>
</gene>
<dbReference type="AlphaFoldDB" id="A0A9E2F772"/>
<evidence type="ECO:0000313" key="3">
    <source>
        <dbReference type="Proteomes" id="UP000811545"/>
    </source>
</evidence>
<protein>
    <submittedName>
        <fullName evidence="2">Uncharacterized protein</fullName>
    </submittedName>
</protein>
<name>A0A9E2F772_PSYF1</name>
<dbReference type="Proteomes" id="UP000811545">
    <property type="component" value="Unassembled WGS sequence"/>
</dbReference>
<reference evidence="2 3" key="1">
    <citation type="journal article" date="2021" name="bioRxiv">
        <title>Unique metabolic strategies in Hadean analogues reveal hints for primordial physiology.</title>
        <authorList>
            <person name="Nobu M.K."/>
            <person name="Nakai R."/>
            <person name="Tamazawa S."/>
            <person name="Mori H."/>
            <person name="Toyoda A."/>
            <person name="Ijiri A."/>
            <person name="Suzuki S."/>
            <person name="Kurokawa K."/>
            <person name="Kamagata Y."/>
            <person name="Tamaki H."/>
        </authorList>
    </citation>
    <scope>NUCLEOTIDE SEQUENCE [LARGE SCALE GENOMIC DNA]</scope>
    <source>
        <strain evidence="2">BS525</strain>
    </source>
</reference>
<evidence type="ECO:0000256" key="1">
    <source>
        <dbReference type="SAM" id="Phobius"/>
    </source>
</evidence>
<keyword evidence="1" id="KW-0812">Transmembrane</keyword>
<sequence length="50" mass="5260">MGFLVFVYLLVIGVVVALVLAYLPKVKVTLPGGITTNIIVGYIGAQGLVR</sequence>
<feature type="transmembrane region" description="Helical" evidence="1">
    <location>
        <begin position="6"/>
        <end position="23"/>
    </location>
</feature>